<dbReference type="OrthoDB" id="137511at2"/>
<accession>A0A366HK06</accession>
<dbReference type="Gene3D" id="3.10.105.10">
    <property type="entry name" value="Dipeptide-binding Protein, Domain 3"/>
    <property type="match status" value="1"/>
</dbReference>
<dbReference type="EMBL" id="QNRR01000006">
    <property type="protein sequence ID" value="RBP42339.1"/>
    <property type="molecule type" value="Genomic_DNA"/>
</dbReference>
<dbReference type="Proteomes" id="UP000253426">
    <property type="component" value="Unassembled WGS sequence"/>
</dbReference>
<reference evidence="6 7" key="1">
    <citation type="submission" date="2018-06" db="EMBL/GenBank/DDBJ databases">
        <title>Genomic Encyclopedia of Type Strains, Phase IV (KMG-IV): sequencing the most valuable type-strain genomes for metagenomic binning, comparative biology and taxonomic classification.</title>
        <authorList>
            <person name="Goeker M."/>
        </authorList>
    </citation>
    <scope>NUCLEOTIDE SEQUENCE [LARGE SCALE GENOMIC DNA]</scope>
    <source>
        <strain evidence="6 7">DSM 25532</strain>
    </source>
</reference>
<evidence type="ECO:0000256" key="4">
    <source>
        <dbReference type="ARBA" id="ARBA00022729"/>
    </source>
</evidence>
<gene>
    <name evidence="6" type="ORF">DES53_10643</name>
</gene>
<keyword evidence="3" id="KW-0813">Transport</keyword>
<evidence type="ECO:0000259" key="5">
    <source>
        <dbReference type="Pfam" id="PF00496"/>
    </source>
</evidence>
<evidence type="ECO:0000313" key="6">
    <source>
        <dbReference type="EMBL" id="RBP42339.1"/>
    </source>
</evidence>
<dbReference type="PANTHER" id="PTHR30290">
    <property type="entry name" value="PERIPLASMIC BINDING COMPONENT OF ABC TRANSPORTER"/>
    <property type="match status" value="1"/>
</dbReference>
<comment type="similarity">
    <text evidence="2">Belongs to the bacterial solute-binding protein 5 family.</text>
</comment>
<dbReference type="RefSeq" id="WP_113959478.1">
    <property type="nucleotide sequence ID" value="NZ_QNRR01000006.1"/>
</dbReference>
<dbReference type="SUPFAM" id="SSF53850">
    <property type="entry name" value="Periplasmic binding protein-like II"/>
    <property type="match status" value="1"/>
</dbReference>
<sequence length="549" mass="62785">MTSTTTKTWLIRLAVLVFLVGGAYAFHLWRTSRPPRIEQATREKRLLLGNGSEVSTLDPQLATGQPEHMIFHAIFEGLVAPGVDDPDANAPGVASHWETKDYIHWTFHLRPEAKWSDGTPLTSHDFVWSYERMLNPGLIAQYASMLFPLKNAEAYNKGELKDFSQVGVKAKDDHTLELELVGPMSYVLGMMKHYAWFPVPRHVIEKFGSKTDRDSRWTRAGNMVGNGPFRLKEWRFTHSVTVDRNPHYWDAATVKLNELVFLPIKSDTTEERAFRDRQLHVTMTVPLPKIPDYKKMGGDVFFSDPALIVYFYRINTTLPALKDKRVRRALALAVDRDSLIKNVLRGDQKPAVGLTPYPKSMGYDGPQALKYDVAEAKRLLAEAGYPDGKDFPRFDILINTSEGHRTIAEAIQEMWKKNLGIPVGIHNQDWQVYLESQRTMKYSVCRAGWVADYPDPFTFLSIWKTGDGNNETGWSNATYDELLRKSTLEGDPATRMGYLKEAETILMDELPVVPIYWYVHSYLRAPEVKNWKPSVIEHRCYKAVDLESR</sequence>
<dbReference type="FunFam" id="3.90.76.10:FF:000001">
    <property type="entry name" value="Oligopeptide ABC transporter substrate-binding protein"/>
    <property type="match status" value="1"/>
</dbReference>
<dbReference type="FunFam" id="3.10.105.10:FF:000001">
    <property type="entry name" value="Oligopeptide ABC transporter, oligopeptide-binding protein"/>
    <property type="match status" value="1"/>
</dbReference>
<dbReference type="GO" id="GO:0015833">
    <property type="term" value="P:peptide transport"/>
    <property type="evidence" value="ECO:0007669"/>
    <property type="project" value="TreeGrafter"/>
</dbReference>
<feature type="domain" description="Solute-binding protein family 5" evidence="5">
    <location>
        <begin position="91"/>
        <end position="470"/>
    </location>
</feature>
<dbReference type="GO" id="GO:0030288">
    <property type="term" value="C:outer membrane-bounded periplasmic space"/>
    <property type="evidence" value="ECO:0007669"/>
    <property type="project" value="UniProtKB-ARBA"/>
</dbReference>
<comment type="caution">
    <text evidence="6">The sequence shown here is derived from an EMBL/GenBank/DDBJ whole genome shotgun (WGS) entry which is preliminary data.</text>
</comment>
<organism evidence="6 7">
    <name type="scientific">Roseimicrobium gellanilyticum</name>
    <dbReference type="NCBI Taxonomy" id="748857"/>
    <lineage>
        <taxon>Bacteria</taxon>
        <taxon>Pseudomonadati</taxon>
        <taxon>Verrucomicrobiota</taxon>
        <taxon>Verrucomicrobiia</taxon>
        <taxon>Verrucomicrobiales</taxon>
        <taxon>Verrucomicrobiaceae</taxon>
        <taxon>Roseimicrobium</taxon>
    </lineage>
</organism>
<name>A0A366HK06_9BACT</name>
<dbReference type="InterPro" id="IPR000914">
    <property type="entry name" value="SBP_5_dom"/>
</dbReference>
<dbReference type="GO" id="GO:1904680">
    <property type="term" value="F:peptide transmembrane transporter activity"/>
    <property type="evidence" value="ECO:0007669"/>
    <property type="project" value="TreeGrafter"/>
</dbReference>
<evidence type="ECO:0000256" key="2">
    <source>
        <dbReference type="ARBA" id="ARBA00005695"/>
    </source>
</evidence>
<dbReference type="InterPro" id="IPR030678">
    <property type="entry name" value="Peptide/Ni-bd"/>
</dbReference>
<dbReference type="AlphaFoldDB" id="A0A366HK06"/>
<protein>
    <submittedName>
        <fullName evidence="6">Oligopeptide transport system substrate-binding protein</fullName>
    </submittedName>
</protein>
<dbReference type="PIRSF" id="PIRSF002741">
    <property type="entry name" value="MppA"/>
    <property type="match status" value="1"/>
</dbReference>
<evidence type="ECO:0000256" key="1">
    <source>
        <dbReference type="ARBA" id="ARBA00004196"/>
    </source>
</evidence>
<comment type="subcellular location">
    <subcellularLocation>
        <location evidence="1">Cell envelope</location>
    </subcellularLocation>
</comment>
<dbReference type="Gene3D" id="3.90.76.10">
    <property type="entry name" value="Dipeptide-binding Protein, Domain 1"/>
    <property type="match status" value="1"/>
</dbReference>
<keyword evidence="7" id="KW-1185">Reference proteome</keyword>
<dbReference type="CDD" id="cd08504">
    <property type="entry name" value="PBP2_OppA"/>
    <property type="match status" value="1"/>
</dbReference>
<dbReference type="Pfam" id="PF00496">
    <property type="entry name" value="SBP_bac_5"/>
    <property type="match status" value="1"/>
</dbReference>
<evidence type="ECO:0000313" key="7">
    <source>
        <dbReference type="Proteomes" id="UP000253426"/>
    </source>
</evidence>
<keyword evidence="4" id="KW-0732">Signal</keyword>
<dbReference type="InterPro" id="IPR039424">
    <property type="entry name" value="SBP_5"/>
</dbReference>
<dbReference type="PANTHER" id="PTHR30290:SF10">
    <property type="entry name" value="PERIPLASMIC OLIGOPEPTIDE-BINDING PROTEIN-RELATED"/>
    <property type="match status" value="1"/>
</dbReference>
<proteinExistence type="inferred from homology"/>
<dbReference type="Gene3D" id="3.40.190.10">
    <property type="entry name" value="Periplasmic binding protein-like II"/>
    <property type="match status" value="1"/>
</dbReference>
<evidence type="ECO:0000256" key="3">
    <source>
        <dbReference type="ARBA" id="ARBA00022448"/>
    </source>
</evidence>
<dbReference type="GO" id="GO:0043190">
    <property type="term" value="C:ATP-binding cassette (ABC) transporter complex"/>
    <property type="evidence" value="ECO:0007669"/>
    <property type="project" value="InterPro"/>
</dbReference>